<dbReference type="PROSITE" id="PS51421">
    <property type="entry name" value="RAS"/>
    <property type="match status" value="1"/>
</dbReference>
<dbReference type="InterPro" id="IPR027417">
    <property type="entry name" value="P-loop_NTPase"/>
</dbReference>
<protein>
    <recommendedName>
        <fullName evidence="5">Ras-related protein Rab-18</fullName>
    </recommendedName>
</protein>
<dbReference type="PRINTS" id="PR00449">
    <property type="entry name" value="RASTRNSFRMNG"/>
</dbReference>
<dbReference type="InterPro" id="IPR001806">
    <property type="entry name" value="Small_GTPase"/>
</dbReference>
<evidence type="ECO:0008006" key="5">
    <source>
        <dbReference type="Google" id="ProtNLM"/>
    </source>
</evidence>
<comment type="caution">
    <text evidence="3">The sequence shown here is derived from an EMBL/GenBank/DDBJ whole genome shotgun (WGS) entry which is preliminary data.</text>
</comment>
<dbReference type="InterPro" id="IPR050227">
    <property type="entry name" value="Rab"/>
</dbReference>
<reference evidence="3 4" key="1">
    <citation type="journal article" date="2018" name="MBio">
        <title>Comparative Genomics Reveals the Core Gene Toolbox for the Fungus-Insect Symbiosis.</title>
        <authorList>
            <person name="Wang Y."/>
            <person name="Stata M."/>
            <person name="Wang W."/>
            <person name="Stajich J.E."/>
            <person name="White M.M."/>
            <person name="Moncalvo J.M."/>
        </authorList>
    </citation>
    <scope>NUCLEOTIDE SEQUENCE [LARGE SCALE GENOMIC DNA]</scope>
    <source>
        <strain evidence="3 4">AUS-77-4</strain>
    </source>
</reference>
<dbReference type="Pfam" id="PF08477">
    <property type="entry name" value="Roc"/>
    <property type="match status" value="1"/>
</dbReference>
<dbReference type="SUPFAM" id="SSF52540">
    <property type="entry name" value="P-loop containing nucleoside triphosphate hydrolases"/>
    <property type="match status" value="1"/>
</dbReference>
<keyword evidence="1" id="KW-0547">Nucleotide-binding</keyword>
<gene>
    <name evidence="3" type="ORF">BB559_004625</name>
</gene>
<evidence type="ECO:0000313" key="3">
    <source>
        <dbReference type="EMBL" id="PVU90436.1"/>
    </source>
</evidence>
<proteinExistence type="predicted"/>
<organism evidence="3 4">
    <name type="scientific">Furculomyces boomerangus</name>
    <dbReference type="NCBI Taxonomy" id="61424"/>
    <lineage>
        <taxon>Eukaryota</taxon>
        <taxon>Fungi</taxon>
        <taxon>Fungi incertae sedis</taxon>
        <taxon>Zoopagomycota</taxon>
        <taxon>Kickxellomycotina</taxon>
        <taxon>Harpellomycetes</taxon>
        <taxon>Harpellales</taxon>
        <taxon>Harpellaceae</taxon>
        <taxon>Furculomyces</taxon>
    </lineage>
</organism>
<keyword evidence="4" id="KW-1185">Reference proteome</keyword>
<dbReference type="Proteomes" id="UP000245699">
    <property type="component" value="Unassembled WGS sequence"/>
</dbReference>
<dbReference type="GO" id="GO:0003924">
    <property type="term" value="F:GTPase activity"/>
    <property type="evidence" value="ECO:0007669"/>
    <property type="project" value="InterPro"/>
</dbReference>
<dbReference type="SMART" id="SM00174">
    <property type="entry name" value="RHO"/>
    <property type="match status" value="1"/>
</dbReference>
<dbReference type="InterPro" id="IPR005225">
    <property type="entry name" value="Small_GTP-bd"/>
</dbReference>
<name>A0A2T9YDM7_9FUNG</name>
<keyword evidence="2" id="KW-0342">GTP-binding</keyword>
<dbReference type="PANTHER" id="PTHR47977">
    <property type="entry name" value="RAS-RELATED PROTEIN RAB"/>
    <property type="match status" value="1"/>
</dbReference>
<dbReference type="FunFam" id="3.40.50.300:FF:001447">
    <property type="entry name" value="Ras-related protein Rab-1B"/>
    <property type="match status" value="1"/>
</dbReference>
<accession>A0A2T9YDM7</accession>
<dbReference type="SMART" id="SM00175">
    <property type="entry name" value="RAB"/>
    <property type="match status" value="1"/>
</dbReference>
<dbReference type="SMART" id="SM00173">
    <property type="entry name" value="RAS"/>
    <property type="match status" value="1"/>
</dbReference>
<sequence>MSSDSVATFKILMIGDSGVGKSSILLRFTDDNFLPQEESAPTIGDTAGQEKFRTLTSSYYRGAQGVVLVYDVCDKASFEHLDNWFEELNTYCTLQNVVKIIIGNKIDKEAERVVSRKEGAEYARQKQTLFLECSAKTKIGVQQAIEELIIETPDLWDKGKSNTLVISDTNKPQSECYC</sequence>
<dbReference type="GO" id="GO:0005525">
    <property type="term" value="F:GTP binding"/>
    <property type="evidence" value="ECO:0007669"/>
    <property type="project" value="UniProtKB-KW"/>
</dbReference>
<evidence type="ECO:0000256" key="1">
    <source>
        <dbReference type="ARBA" id="ARBA00022741"/>
    </source>
</evidence>
<dbReference type="EMBL" id="MBFT01000482">
    <property type="protein sequence ID" value="PVU90436.1"/>
    <property type="molecule type" value="Genomic_DNA"/>
</dbReference>
<evidence type="ECO:0000313" key="4">
    <source>
        <dbReference type="Proteomes" id="UP000245699"/>
    </source>
</evidence>
<dbReference type="PROSITE" id="PS51419">
    <property type="entry name" value="RAB"/>
    <property type="match status" value="1"/>
</dbReference>
<dbReference type="AlphaFoldDB" id="A0A2T9YDM7"/>
<dbReference type="Pfam" id="PF00071">
    <property type="entry name" value="Ras"/>
    <property type="match status" value="1"/>
</dbReference>
<dbReference type="Gene3D" id="3.40.50.300">
    <property type="entry name" value="P-loop containing nucleotide triphosphate hydrolases"/>
    <property type="match status" value="1"/>
</dbReference>
<dbReference type="OrthoDB" id="9989112at2759"/>
<dbReference type="STRING" id="61424.A0A2T9YDM7"/>
<dbReference type="NCBIfam" id="TIGR00231">
    <property type="entry name" value="small_GTP"/>
    <property type="match status" value="1"/>
</dbReference>
<evidence type="ECO:0000256" key="2">
    <source>
        <dbReference type="ARBA" id="ARBA00023134"/>
    </source>
</evidence>